<keyword evidence="2" id="KW-1185">Reference proteome</keyword>
<protein>
    <submittedName>
        <fullName evidence="1">Uncharacterized protein</fullName>
    </submittedName>
</protein>
<dbReference type="Proteomes" id="UP000249016">
    <property type="component" value="Unassembled WGS sequence"/>
</dbReference>
<gene>
    <name evidence="1" type="ORF">HMF3257_10505</name>
</gene>
<sequence>MFWLTDQRLGDRVKPLLIKPLLSFAMGLCLTKIHFQEGMPPVVEISEQFRKQTGYGLWVNASLNLSHLGSLLEVSQALQRDFEEVIDIHKEHDAFKQNEPKNYEKQAQIRGRLGSLNHIKSLSFDTWFYDINFKVEDEYIVIESETGQVYAIESLVKVLTDLGGSFESADDLDYWQTKWRKLKPWDEYRWYNRPRK</sequence>
<name>A0A327NH02_9BACT</name>
<comment type="caution">
    <text evidence="1">The sequence shown here is derived from an EMBL/GenBank/DDBJ whole genome shotgun (WGS) entry which is preliminary data.</text>
</comment>
<organism evidence="1 2">
    <name type="scientific">Spirosoma telluris</name>
    <dbReference type="NCBI Taxonomy" id="2183553"/>
    <lineage>
        <taxon>Bacteria</taxon>
        <taxon>Pseudomonadati</taxon>
        <taxon>Bacteroidota</taxon>
        <taxon>Cytophagia</taxon>
        <taxon>Cytophagales</taxon>
        <taxon>Cytophagaceae</taxon>
        <taxon>Spirosoma</taxon>
    </lineage>
</organism>
<dbReference type="EMBL" id="QLII01000001">
    <property type="protein sequence ID" value="RAI74592.1"/>
    <property type="molecule type" value="Genomic_DNA"/>
</dbReference>
<evidence type="ECO:0000313" key="2">
    <source>
        <dbReference type="Proteomes" id="UP000249016"/>
    </source>
</evidence>
<evidence type="ECO:0000313" key="1">
    <source>
        <dbReference type="EMBL" id="RAI74592.1"/>
    </source>
</evidence>
<reference evidence="1 2" key="1">
    <citation type="submission" date="2018-06" db="EMBL/GenBank/DDBJ databases">
        <title>Spirosoma sp. HMF3257 Genome sequencing and assembly.</title>
        <authorList>
            <person name="Kang H."/>
            <person name="Cha I."/>
            <person name="Kim H."/>
            <person name="Kang J."/>
            <person name="Joh K."/>
        </authorList>
    </citation>
    <scope>NUCLEOTIDE SEQUENCE [LARGE SCALE GENOMIC DNA]</scope>
    <source>
        <strain evidence="1 2">HMF3257</strain>
    </source>
</reference>
<accession>A0A327NH02</accession>
<proteinExistence type="predicted"/>
<dbReference type="AlphaFoldDB" id="A0A327NH02"/>